<evidence type="ECO:0000313" key="2">
    <source>
        <dbReference type="EMBL" id="WPB07053.1"/>
    </source>
</evidence>
<protein>
    <submittedName>
        <fullName evidence="1">Uncharacterized protein</fullName>
    </submittedName>
</protein>
<dbReference type="EMBL" id="CP134191">
    <property type="protein sequence ID" value="WPB07053.1"/>
    <property type="molecule type" value="Genomic_DNA"/>
</dbReference>
<dbReference type="EMBL" id="LKMD01000103">
    <property type="protein sequence ID" value="PIA95763.1"/>
    <property type="molecule type" value="Genomic_DNA"/>
</dbReference>
<organism evidence="1 3">
    <name type="scientific">Cercospora beticola</name>
    <name type="common">Sugarbeet leaf spot fungus</name>
    <dbReference type="NCBI Taxonomy" id="122368"/>
    <lineage>
        <taxon>Eukaryota</taxon>
        <taxon>Fungi</taxon>
        <taxon>Dikarya</taxon>
        <taxon>Ascomycota</taxon>
        <taxon>Pezizomycotina</taxon>
        <taxon>Dothideomycetes</taxon>
        <taxon>Dothideomycetidae</taxon>
        <taxon>Mycosphaerellales</taxon>
        <taxon>Mycosphaerellaceae</taxon>
        <taxon>Cercospora</taxon>
    </lineage>
</organism>
<accession>A0A2G5HU05</accession>
<evidence type="ECO:0000313" key="3">
    <source>
        <dbReference type="Proteomes" id="UP000230605"/>
    </source>
</evidence>
<dbReference type="Proteomes" id="UP001302367">
    <property type="component" value="Chromosome 8"/>
</dbReference>
<proteinExistence type="predicted"/>
<keyword evidence="4" id="KW-1185">Reference proteome</keyword>
<reference evidence="2 4" key="2">
    <citation type="submission" date="2023-09" db="EMBL/GenBank/DDBJ databases">
        <title>Complete-Gapless Cercospora beticola genome.</title>
        <authorList>
            <person name="Wyatt N.A."/>
            <person name="Spanner R.E."/>
            <person name="Bolton M.D."/>
        </authorList>
    </citation>
    <scope>NUCLEOTIDE SEQUENCE [LARGE SCALE GENOMIC DNA]</scope>
    <source>
        <strain evidence="2">Cb09-40</strain>
    </source>
</reference>
<dbReference type="OrthoDB" id="3625985at2759"/>
<dbReference type="Proteomes" id="UP000230605">
    <property type="component" value="Chromosome 8"/>
</dbReference>
<sequence>MDVYEWSESGPILETLHRHPDGKIGFVIYRTHYDDDQKWAQFVKRLTDSASYTLSHDDICFSGDMRGEELKKVFAYDIRDDKATLEDASVADIRRIFCEWKNSVPDCPIMPKYDMCVLADKEVIDSVMEDARPWKNDRPRGHVKLVRADHKKEWHEAKEGYPAIDGSTAHDVGWMKQAVAYLFPRLYSVLLRSSWGSEYRRPPRIRED</sequence>
<reference evidence="1 3" key="1">
    <citation type="submission" date="2015-10" db="EMBL/GenBank/DDBJ databases">
        <title>The cercosporin biosynthetic gene cluster was horizontally transferred to several fungal lineages and shown to be expanded in Cercospora beticola based on microsynteny with recipient genomes.</title>
        <authorList>
            <person name="De Jonge R."/>
            <person name="Ebert M.K."/>
            <person name="Suttle J.C."/>
            <person name="Jurick Ii W.M."/>
            <person name="Secor G.A."/>
            <person name="Thomma B.P."/>
            <person name="Van De Peer Y."/>
            <person name="Bolton M.D."/>
        </authorList>
    </citation>
    <scope>NUCLEOTIDE SEQUENCE [LARGE SCALE GENOMIC DNA]</scope>
    <source>
        <strain evidence="1 3">09-40</strain>
    </source>
</reference>
<evidence type="ECO:0000313" key="4">
    <source>
        <dbReference type="Proteomes" id="UP001302367"/>
    </source>
</evidence>
<name>A0A2G5HU05_CERBT</name>
<gene>
    <name evidence="1" type="ORF">CB0940_10339</name>
    <name evidence="2" type="ORF">RHO25_011713</name>
</gene>
<dbReference type="AlphaFoldDB" id="A0A2G5HU05"/>
<evidence type="ECO:0000313" key="1">
    <source>
        <dbReference type="EMBL" id="PIA95763.1"/>
    </source>
</evidence>